<keyword evidence="3" id="KW-1185">Reference proteome</keyword>
<protein>
    <submittedName>
        <fullName evidence="2">Uncharacterized protein</fullName>
    </submittedName>
</protein>
<dbReference type="Proteomes" id="UP000054843">
    <property type="component" value="Unassembled WGS sequence"/>
</dbReference>
<name>A0A0V1LXY6_9BILA</name>
<dbReference type="EMBL" id="JYDO01001135">
    <property type="protein sequence ID" value="KRZ64405.1"/>
    <property type="molecule type" value="Genomic_DNA"/>
</dbReference>
<comment type="caution">
    <text evidence="2">The sequence shown here is derived from an EMBL/GenBank/DDBJ whole genome shotgun (WGS) entry which is preliminary data.</text>
</comment>
<feature type="compositionally biased region" description="Basic residues" evidence="1">
    <location>
        <begin position="1"/>
        <end position="15"/>
    </location>
</feature>
<evidence type="ECO:0000313" key="2">
    <source>
        <dbReference type="EMBL" id="KRZ64405.1"/>
    </source>
</evidence>
<evidence type="ECO:0000256" key="1">
    <source>
        <dbReference type="SAM" id="MobiDB-lite"/>
    </source>
</evidence>
<feature type="compositionally biased region" description="Basic and acidic residues" evidence="1">
    <location>
        <begin position="16"/>
        <end position="30"/>
    </location>
</feature>
<feature type="non-terminal residue" evidence="2">
    <location>
        <position position="93"/>
    </location>
</feature>
<proteinExistence type="predicted"/>
<organism evidence="2 3">
    <name type="scientific">Trichinella papuae</name>
    <dbReference type="NCBI Taxonomy" id="268474"/>
    <lineage>
        <taxon>Eukaryota</taxon>
        <taxon>Metazoa</taxon>
        <taxon>Ecdysozoa</taxon>
        <taxon>Nematoda</taxon>
        <taxon>Enoplea</taxon>
        <taxon>Dorylaimia</taxon>
        <taxon>Trichinellida</taxon>
        <taxon>Trichinellidae</taxon>
        <taxon>Trichinella</taxon>
    </lineage>
</organism>
<gene>
    <name evidence="2" type="ORF">T10_6982</name>
</gene>
<reference evidence="2 3" key="1">
    <citation type="submission" date="2015-01" db="EMBL/GenBank/DDBJ databases">
        <title>Evolution of Trichinella species and genotypes.</title>
        <authorList>
            <person name="Korhonen P.K."/>
            <person name="Edoardo P."/>
            <person name="Giuseppe L.R."/>
            <person name="Gasser R.B."/>
        </authorList>
    </citation>
    <scope>NUCLEOTIDE SEQUENCE [LARGE SCALE GENOMIC DNA]</scope>
    <source>
        <strain evidence="2">ISS1980</strain>
    </source>
</reference>
<accession>A0A0V1LXY6</accession>
<evidence type="ECO:0000313" key="3">
    <source>
        <dbReference type="Proteomes" id="UP000054843"/>
    </source>
</evidence>
<sequence length="93" mass="11450">MTKRGRLRTRHGRFRTSRETRKRHEAERRAGDRFDWKTSKRLMAQHRREQRRMYREALRQGDELTVHQVEVLLGEYEETEEEMDFVEPVGCYP</sequence>
<feature type="region of interest" description="Disordered" evidence="1">
    <location>
        <begin position="1"/>
        <end position="30"/>
    </location>
</feature>
<dbReference type="AlphaFoldDB" id="A0A0V1LXY6"/>